<name>A0ABV7Z2J6_9DEIO</name>
<keyword evidence="2" id="KW-1185">Reference proteome</keyword>
<evidence type="ECO:0000313" key="1">
    <source>
        <dbReference type="EMBL" id="MFC3831636.1"/>
    </source>
</evidence>
<sequence>MTRPPSPARPGDHDLYLLRVWYELDGDRPVWRASVRQPYLDARRHFTTPEGLLAFLAEHLGAGTDGAGPAP</sequence>
<protein>
    <submittedName>
        <fullName evidence="1">Uncharacterized protein</fullName>
    </submittedName>
</protein>
<gene>
    <name evidence="1" type="ORF">ACFOSB_02025</name>
</gene>
<reference evidence="2" key="1">
    <citation type="journal article" date="2019" name="Int. J. Syst. Evol. Microbiol.">
        <title>The Global Catalogue of Microorganisms (GCM) 10K type strain sequencing project: providing services to taxonomists for standard genome sequencing and annotation.</title>
        <authorList>
            <consortium name="The Broad Institute Genomics Platform"/>
            <consortium name="The Broad Institute Genome Sequencing Center for Infectious Disease"/>
            <person name="Wu L."/>
            <person name="Ma J."/>
        </authorList>
    </citation>
    <scope>NUCLEOTIDE SEQUENCE [LARGE SCALE GENOMIC DNA]</scope>
    <source>
        <strain evidence="2">CCTCC AB 2017081</strain>
    </source>
</reference>
<dbReference type="Proteomes" id="UP001595803">
    <property type="component" value="Unassembled WGS sequence"/>
</dbReference>
<proteinExistence type="predicted"/>
<accession>A0ABV7Z2J6</accession>
<comment type="caution">
    <text evidence="1">The sequence shown here is derived from an EMBL/GenBank/DDBJ whole genome shotgun (WGS) entry which is preliminary data.</text>
</comment>
<dbReference type="RefSeq" id="WP_322473734.1">
    <property type="nucleotide sequence ID" value="NZ_JBHRZG010000002.1"/>
</dbReference>
<dbReference type="EMBL" id="JBHRZG010000002">
    <property type="protein sequence ID" value="MFC3831636.1"/>
    <property type="molecule type" value="Genomic_DNA"/>
</dbReference>
<organism evidence="1 2">
    <name type="scientific">Deinococcus rufus</name>
    <dbReference type="NCBI Taxonomy" id="2136097"/>
    <lineage>
        <taxon>Bacteria</taxon>
        <taxon>Thermotogati</taxon>
        <taxon>Deinococcota</taxon>
        <taxon>Deinococci</taxon>
        <taxon>Deinococcales</taxon>
        <taxon>Deinococcaceae</taxon>
        <taxon>Deinococcus</taxon>
    </lineage>
</organism>
<evidence type="ECO:0000313" key="2">
    <source>
        <dbReference type="Proteomes" id="UP001595803"/>
    </source>
</evidence>